<dbReference type="AlphaFoldDB" id="A0A1J5R8C2"/>
<organism evidence="1">
    <name type="scientific">mine drainage metagenome</name>
    <dbReference type="NCBI Taxonomy" id="410659"/>
    <lineage>
        <taxon>unclassified sequences</taxon>
        <taxon>metagenomes</taxon>
        <taxon>ecological metagenomes</taxon>
    </lineage>
</organism>
<protein>
    <submittedName>
        <fullName evidence="1">Uncharacterized protein</fullName>
    </submittedName>
</protein>
<evidence type="ECO:0000313" key="1">
    <source>
        <dbReference type="EMBL" id="OIQ92113.1"/>
    </source>
</evidence>
<reference evidence="1" key="1">
    <citation type="submission" date="2016-10" db="EMBL/GenBank/DDBJ databases">
        <title>Sequence of Gallionella enrichment culture.</title>
        <authorList>
            <person name="Poehlein A."/>
            <person name="Muehling M."/>
            <person name="Daniel R."/>
        </authorList>
    </citation>
    <scope>NUCLEOTIDE SEQUENCE</scope>
</reference>
<gene>
    <name evidence="1" type="ORF">GALL_259500</name>
</gene>
<sequence>MNALVHGLDTAHQRDLMKRINAFLREQRQRLRHL</sequence>
<dbReference type="EMBL" id="MLJW01000240">
    <property type="protein sequence ID" value="OIQ92113.1"/>
    <property type="molecule type" value="Genomic_DNA"/>
</dbReference>
<accession>A0A1J5R8C2</accession>
<name>A0A1J5R8C2_9ZZZZ</name>
<proteinExistence type="predicted"/>
<comment type="caution">
    <text evidence="1">The sequence shown here is derived from an EMBL/GenBank/DDBJ whole genome shotgun (WGS) entry which is preliminary data.</text>
</comment>